<dbReference type="AlphaFoldDB" id="M0QKV0"/>
<proteinExistence type="inferred from homology"/>
<feature type="binding site" evidence="4">
    <location>
        <position position="298"/>
    </location>
    <ligand>
        <name>S-adenosyl-L-methionine</name>
        <dbReference type="ChEBI" id="CHEBI:59789"/>
    </ligand>
</feature>
<dbReference type="PANTHER" id="PTHR11061:SF30">
    <property type="entry name" value="TRNA (URACIL(54)-C(5))-METHYLTRANSFERASE"/>
    <property type="match status" value="1"/>
</dbReference>
<dbReference type="EMBL" id="BANX01000019">
    <property type="protein sequence ID" value="GAC68886.1"/>
    <property type="molecule type" value="Genomic_DNA"/>
</dbReference>
<evidence type="ECO:0000313" key="8">
    <source>
        <dbReference type="Proteomes" id="UP000011666"/>
    </source>
</evidence>
<keyword evidence="1 4" id="KW-0489">Methyltransferase</keyword>
<dbReference type="GO" id="GO:0070041">
    <property type="term" value="F:rRNA (uridine-C5-)-methyltransferase activity"/>
    <property type="evidence" value="ECO:0007669"/>
    <property type="project" value="TreeGrafter"/>
</dbReference>
<name>M0QKV0_9ACTN</name>
<dbReference type="SUPFAM" id="SSF53335">
    <property type="entry name" value="S-adenosyl-L-methionine-dependent methyltransferases"/>
    <property type="match status" value="1"/>
</dbReference>
<dbReference type="Pfam" id="PF05958">
    <property type="entry name" value="tRNA_U5-meth_tr"/>
    <property type="match status" value="1"/>
</dbReference>
<dbReference type="SUPFAM" id="SSF50249">
    <property type="entry name" value="Nucleic acid-binding proteins"/>
    <property type="match status" value="1"/>
</dbReference>
<dbReference type="Proteomes" id="UP000011666">
    <property type="component" value="Unassembled WGS sequence"/>
</dbReference>
<feature type="binding site" evidence="4">
    <location>
        <position position="265"/>
    </location>
    <ligand>
        <name>S-adenosyl-L-methionine</name>
        <dbReference type="ChEBI" id="CHEBI:59789"/>
    </ligand>
</feature>
<dbReference type="Gene3D" id="2.40.50.140">
    <property type="entry name" value="Nucleic acid-binding proteins"/>
    <property type="match status" value="1"/>
</dbReference>
<accession>M0QKV0</accession>
<organism evidence="7 8">
    <name type="scientific">Gordonia soli NBRC 108243</name>
    <dbReference type="NCBI Taxonomy" id="1223545"/>
    <lineage>
        <taxon>Bacteria</taxon>
        <taxon>Bacillati</taxon>
        <taxon>Actinomycetota</taxon>
        <taxon>Actinomycetes</taxon>
        <taxon>Mycobacteriales</taxon>
        <taxon>Gordoniaceae</taxon>
        <taxon>Gordonia</taxon>
    </lineage>
</organism>
<feature type="active site" description="Nucleophile" evidence="4">
    <location>
        <position position="413"/>
    </location>
</feature>
<feature type="domain" description="TRAM" evidence="6">
    <location>
        <begin position="3"/>
        <end position="64"/>
    </location>
</feature>
<comment type="similarity">
    <text evidence="4">Belongs to the class I-like SAM-binding methyltransferase superfamily. RNA M5U methyltransferase family.</text>
</comment>
<evidence type="ECO:0000256" key="2">
    <source>
        <dbReference type="ARBA" id="ARBA00022679"/>
    </source>
</evidence>
<keyword evidence="3 4" id="KW-0949">S-adenosyl-L-methionine</keyword>
<keyword evidence="8" id="KW-1185">Reference proteome</keyword>
<evidence type="ECO:0000256" key="4">
    <source>
        <dbReference type="PROSITE-ProRule" id="PRU01024"/>
    </source>
</evidence>
<protein>
    <submittedName>
        <fullName evidence="7">Putative RNA methyltransferase</fullName>
    </submittedName>
</protein>
<evidence type="ECO:0000256" key="1">
    <source>
        <dbReference type="ARBA" id="ARBA00022603"/>
    </source>
</evidence>
<dbReference type="Pfam" id="PF01938">
    <property type="entry name" value="TRAM"/>
    <property type="match status" value="1"/>
</dbReference>
<dbReference type="PROSITE" id="PS51687">
    <property type="entry name" value="SAM_MT_RNA_M5U"/>
    <property type="match status" value="1"/>
</dbReference>
<dbReference type="InterPro" id="IPR029063">
    <property type="entry name" value="SAM-dependent_MTases_sf"/>
</dbReference>
<evidence type="ECO:0000256" key="3">
    <source>
        <dbReference type="ARBA" id="ARBA00022691"/>
    </source>
</evidence>
<sequence length="455" mass="48014">MSKATSGAAEEFELVVDRPANGGEAIGRVDDRVVFVRGAVPGERVRVRVTDDRHTAYRRAEVVDVLDPSPHRRPYACPAAAHGGGCCDLSFIDVGHLRDLQTQVLLDVLTRIGGLDPSLPAVDGFADVGVEALSATATGWRVRTRLGVGADGRAGVRTFRGATVLADHPCVQPEPGMTVGLDAHRLTPGADLVVVADADGARHLTEVAPPPAGRRRRAAGQRGRAQSDRRQRSTRRSTRVVEGSDTAVHRVGTREWRIPVTGFWQAHRQAPSVYSQAVVDLVAEAGATGRRRVVWDLYGGAGVFAAALLDREPGGGGPPGPVRDVDPDSPVHDVDTDTTVHVVDTDTEALAAATAAFDGDDRVRVRAGGVAQTVSTLPRPDVVVLDPPRSGAGADVVDAIAAAGPSTVVHVGCDAARFARDLALFAGHGYQVRRIRGFDAFPLTHHVEAIALLVR</sequence>
<dbReference type="RefSeq" id="WP_007621408.1">
    <property type="nucleotide sequence ID" value="NZ_BANX01000019.1"/>
</dbReference>
<dbReference type="InterPro" id="IPR012340">
    <property type="entry name" value="NA-bd_OB-fold"/>
</dbReference>
<dbReference type="InterPro" id="IPR002792">
    <property type="entry name" value="TRAM_dom"/>
</dbReference>
<dbReference type="eggNOG" id="COG2265">
    <property type="taxonomic scope" value="Bacteria"/>
</dbReference>
<dbReference type="InterPro" id="IPR010280">
    <property type="entry name" value="U5_MeTrfase_fam"/>
</dbReference>
<dbReference type="Gene3D" id="3.40.50.150">
    <property type="entry name" value="Vaccinia Virus protein VP39"/>
    <property type="match status" value="1"/>
</dbReference>
<feature type="binding site" evidence="4">
    <location>
        <position position="386"/>
    </location>
    <ligand>
        <name>S-adenosyl-L-methionine</name>
        <dbReference type="ChEBI" id="CHEBI:59789"/>
    </ligand>
</feature>
<dbReference type="PROSITE" id="PS50926">
    <property type="entry name" value="TRAM"/>
    <property type="match status" value="1"/>
</dbReference>
<evidence type="ECO:0000259" key="6">
    <source>
        <dbReference type="PROSITE" id="PS50926"/>
    </source>
</evidence>
<evidence type="ECO:0000256" key="5">
    <source>
        <dbReference type="SAM" id="MobiDB-lite"/>
    </source>
</evidence>
<dbReference type="STRING" id="1223545.GS4_19_00760"/>
<evidence type="ECO:0000313" key="7">
    <source>
        <dbReference type="EMBL" id="GAC68886.1"/>
    </source>
</evidence>
<reference evidence="7 8" key="1">
    <citation type="submission" date="2013-01" db="EMBL/GenBank/DDBJ databases">
        <title>Whole genome shotgun sequence of Gordonia soli NBRC 108243.</title>
        <authorList>
            <person name="Isaki-Nakamura S."/>
            <person name="Hosoyama A."/>
            <person name="Tsuchikane K."/>
            <person name="Ando Y."/>
            <person name="Baba S."/>
            <person name="Ohji S."/>
            <person name="Hamada M."/>
            <person name="Tamura T."/>
            <person name="Yamazoe A."/>
            <person name="Yamazaki S."/>
            <person name="Fujita N."/>
        </authorList>
    </citation>
    <scope>NUCLEOTIDE SEQUENCE [LARGE SCALE GENOMIC DNA]</scope>
    <source>
        <strain evidence="7 8">NBRC 108243</strain>
    </source>
</reference>
<gene>
    <name evidence="7" type="ORF">GS4_19_00760</name>
</gene>
<feature type="binding site" evidence="4">
    <location>
        <position position="344"/>
    </location>
    <ligand>
        <name>S-adenosyl-L-methionine</name>
        <dbReference type="ChEBI" id="CHEBI:59789"/>
    </ligand>
</feature>
<dbReference type="OrthoDB" id="9804590at2"/>
<feature type="region of interest" description="Disordered" evidence="5">
    <location>
        <begin position="203"/>
        <end position="246"/>
    </location>
</feature>
<dbReference type="PANTHER" id="PTHR11061">
    <property type="entry name" value="RNA M5U METHYLTRANSFERASE"/>
    <property type="match status" value="1"/>
</dbReference>
<dbReference type="GO" id="GO:0070475">
    <property type="term" value="P:rRNA base methylation"/>
    <property type="evidence" value="ECO:0007669"/>
    <property type="project" value="TreeGrafter"/>
</dbReference>
<comment type="caution">
    <text evidence="7">The sequence shown here is derived from an EMBL/GenBank/DDBJ whole genome shotgun (WGS) entry which is preliminary data.</text>
</comment>
<keyword evidence="2 4" id="KW-0808">Transferase</keyword>